<proteinExistence type="predicted"/>
<gene>
    <name evidence="2" type="primary">I1RM25</name>
</gene>
<dbReference type="AlphaFoldDB" id="A0A5K1JZ58"/>
<sequence>MASSPNGEDEFVHHIAIELSRAMNLINPNDLLARRVQDIAKNNSVDGFIEAAKSFGKFKPSFLAELHAEIVSHAKQEAAGQPQQPVQGIVVHDSDVLEPEPVRQGGLMRKDAKHTFRQPAKPLAPPTPRTSVFGLDKLAQEKRAAANAANGEGSRKRARLDGDGDAVFKGA</sequence>
<reference evidence="2" key="1">
    <citation type="submission" date="2019-10" db="EMBL/GenBank/DDBJ databases">
        <authorList>
            <person name="Nor Muhammad N."/>
        </authorList>
    </citation>
    <scope>NUCLEOTIDE SEQUENCE</scope>
</reference>
<accession>A0A5K1JZ58</accession>
<feature type="compositionally biased region" description="Basic and acidic residues" evidence="1">
    <location>
        <begin position="153"/>
        <end position="162"/>
    </location>
</feature>
<evidence type="ECO:0000313" key="2">
    <source>
        <dbReference type="EMBL" id="VWO98438.1"/>
    </source>
</evidence>
<organism evidence="2">
    <name type="scientific">Ganoderma boninense</name>
    <dbReference type="NCBI Taxonomy" id="34458"/>
    <lineage>
        <taxon>Eukaryota</taxon>
        <taxon>Fungi</taxon>
        <taxon>Dikarya</taxon>
        <taxon>Basidiomycota</taxon>
        <taxon>Agaricomycotina</taxon>
        <taxon>Agaricomycetes</taxon>
        <taxon>Polyporales</taxon>
        <taxon>Polyporaceae</taxon>
        <taxon>Ganoderma</taxon>
    </lineage>
</organism>
<dbReference type="EMBL" id="LR726943">
    <property type="protein sequence ID" value="VWO98438.1"/>
    <property type="molecule type" value="Genomic_DNA"/>
</dbReference>
<evidence type="ECO:0000256" key="1">
    <source>
        <dbReference type="SAM" id="MobiDB-lite"/>
    </source>
</evidence>
<name>A0A5K1JZ58_9APHY</name>
<feature type="region of interest" description="Disordered" evidence="1">
    <location>
        <begin position="102"/>
        <end position="171"/>
    </location>
</feature>
<protein>
    <submittedName>
        <fullName evidence="2">Uncharacterized protein</fullName>
    </submittedName>
</protein>